<dbReference type="RefSeq" id="WP_123795267.1">
    <property type="nucleotide sequence ID" value="NZ_CP031699.1"/>
</dbReference>
<dbReference type="Pfam" id="PF01863">
    <property type="entry name" value="YgjP-like"/>
    <property type="match status" value="1"/>
</dbReference>
<gene>
    <name evidence="2" type="ORF">D0T90_05905</name>
</gene>
<proteinExistence type="predicted"/>
<dbReference type="Proteomes" id="UP000325536">
    <property type="component" value="Chromosome"/>
</dbReference>
<evidence type="ECO:0000313" key="3">
    <source>
        <dbReference type="Proteomes" id="UP000325536"/>
    </source>
</evidence>
<dbReference type="KEGG" id="naq:D0T90_05905"/>
<organism evidence="2 3">
    <name type="scientific">Neisseria animalis</name>
    <dbReference type="NCBI Taxonomy" id="492"/>
    <lineage>
        <taxon>Bacteria</taxon>
        <taxon>Pseudomonadati</taxon>
        <taxon>Pseudomonadota</taxon>
        <taxon>Betaproteobacteria</taxon>
        <taxon>Neisseriales</taxon>
        <taxon>Neisseriaceae</taxon>
        <taxon>Neisseria</taxon>
    </lineage>
</organism>
<dbReference type="InterPro" id="IPR002725">
    <property type="entry name" value="YgjP-like_metallopeptidase"/>
</dbReference>
<evidence type="ECO:0000259" key="1">
    <source>
        <dbReference type="Pfam" id="PF01863"/>
    </source>
</evidence>
<reference evidence="2 3" key="1">
    <citation type="submission" date="2018-08" db="EMBL/GenBank/DDBJ databases">
        <title>Neisseria animalis ATCC 49930 complete genome.</title>
        <authorList>
            <person name="Veseli I.A."/>
            <person name="Mascarenhas dos Santos A.C."/>
            <person name="Buttler R."/>
            <person name="Pombert J.-F."/>
        </authorList>
    </citation>
    <scope>NUCLEOTIDE SEQUENCE [LARGE SCALE GENOMIC DNA]</scope>
    <source>
        <strain evidence="2 3">ATCC 49930</strain>
    </source>
</reference>
<dbReference type="PANTHER" id="PTHR30399">
    <property type="entry name" value="UNCHARACTERIZED PROTEIN YGJP"/>
    <property type="match status" value="1"/>
</dbReference>
<dbReference type="InterPro" id="IPR053136">
    <property type="entry name" value="UTP_pyrophosphatase-like"/>
</dbReference>
<feature type="domain" description="YgjP-like metallopeptidase" evidence="1">
    <location>
        <begin position="24"/>
        <end position="222"/>
    </location>
</feature>
<keyword evidence="3" id="KW-1185">Reference proteome</keyword>
<dbReference type="CDD" id="cd07344">
    <property type="entry name" value="M48_yhfN_like"/>
    <property type="match status" value="1"/>
</dbReference>
<dbReference type="OrthoDB" id="9811177at2"/>
<sequence length="230" mass="26039">MPRLPHTLSDGMEIAVELKRSAKKNLILRPVDAQTIAINLPPFVSERRLHTWLRGNETLLRQTLAKGAKTLPAADSLPDWIWYHGIPTALTACERETVCLRPSEILIPDQTAARQKQRLRRFLNERAAEYLLPRLAEHAAALNLHPAAMALSNAKTFWGVCRSRTGIRLNWRLVGAPEYVADYVCIHELCHLPHPNHSPRFWSMVNAHTPHTEAAKSWLKAHGRELFALG</sequence>
<dbReference type="EMBL" id="CP031699">
    <property type="protein sequence ID" value="QEY24086.1"/>
    <property type="molecule type" value="Genomic_DNA"/>
</dbReference>
<dbReference type="AlphaFoldDB" id="A0A5P3MR58"/>
<evidence type="ECO:0000313" key="2">
    <source>
        <dbReference type="EMBL" id="QEY24086.1"/>
    </source>
</evidence>
<protein>
    <submittedName>
        <fullName evidence="2">M48 family peptidase</fullName>
    </submittedName>
</protein>
<accession>A0A5P3MR58</accession>
<dbReference type="Gene3D" id="3.30.2010.10">
    <property type="entry name" value="Metalloproteases ('zincins'), catalytic domain"/>
    <property type="match status" value="1"/>
</dbReference>
<dbReference type="PANTHER" id="PTHR30399:SF1">
    <property type="entry name" value="UTP PYROPHOSPHATASE"/>
    <property type="match status" value="1"/>
</dbReference>
<name>A0A5P3MR58_NEIAN</name>